<gene>
    <name evidence="2" type="ORF">WL88_08835</name>
</gene>
<dbReference type="Pfam" id="PF12790">
    <property type="entry name" value="T6SS-SciN"/>
    <property type="match status" value="1"/>
</dbReference>
<proteinExistence type="predicted"/>
<protein>
    <recommendedName>
        <fullName evidence="4">Type VI secretion system lipoprotein TssJ</fullName>
    </recommendedName>
</protein>
<sequence>MRPIPIAVSLACAILLAACASSAPKLKEPIRLTLTVNALPGVNPDGRGQAAPIVVRVYELKGDGAFVAADFFSLQTQDKTMLADDIVRRDEFLLRPGERKKISRRADPATTTIGVLAAYRDLPNSVWREIHALPSAPDAAWYRIFSPKLTLNIDLDANAVKINEAKK</sequence>
<comment type="caution">
    <text evidence="2">The sequence shown here is derived from an EMBL/GenBank/DDBJ whole genome shotgun (WGS) entry which is preliminary data.</text>
</comment>
<feature type="signal peptide" evidence="1">
    <location>
        <begin position="1"/>
        <end position="22"/>
    </location>
</feature>
<dbReference type="EMBL" id="LPJV01000014">
    <property type="protein sequence ID" value="KWF57704.1"/>
    <property type="molecule type" value="Genomic_DNA"/>
</dbReference>
<evidence type="ECO:0000313" key="3">
    <source>
        <dbReference type="Proteomes" id="UP000063236"/>
    </source>
</evidence>
<evidence type="ECO:0000256" key="1">
    <source>
        <dbReference type="SAM" id="SignalP"/>
    </source>
</evidence>
<evidence type="ECO:0008006" key="4">
    <source>
        <dbReference type="Google" id="ProtNLM"/>
    </source>
</evidence>
<dbReference type="PROSITE" id="PS51257">
    <property type="entry name" value="PROKAR_LIPOPROTEIN"/>
    <property type="match status" value="1"/>
</dbReference>
<name>A0AAW3PL54_9BURK</name>
<evidence type="ECO:0000313" key="2">
    <source>
        <dbReference type="EMBL" id="KWF57704.1"/>
    </source>
</evidence>
<dbReference type="NCBIfam" id="TIGR03352">
    <property type="entry name" value="VI_chp_3"/>
    <property type="match status" value="1"/>
</dbReference>
<reference evidence="2 3" key="1">
    <citation type="submission" date="2015-11" db="EMBL/GenBank/DDBJ databases">
        <title>Expanding the genomic diversity of Burkholderia species for the development of highly accurate diagnostics.</title>
        <authorList>
            <person name="Sahl J."/>
            <person name="Keim P."/>
            <person name="Wagner D."/>
        </authorList>
    </citation>
    <scope>NUCLEOTIDE SEQUENCE [LARGE SCALE GENOMIC DNA]</scope>
    <source>
        <strain evidence="2 3">MSMB378WGS</strain>
    </source>
</reference>
<dbReference type="AlphaFoldDB" id="A0AAW3PL54"/>
<feature type="chain" id="PRO_5043565492" description="Type VI secretion system lipoprotein TssJ" evidence="1">
    <location>
        <begin position="23"/>
        <end position="167"/>
    </location>
</feature>
<organism evidence="2 3">
    <name type="scientific">Burkholderia diffusa</name>
    <dbReference type="NCBI Taxonomy" id="488732"/>
    <lineage>
        <taxon>Bacteria</taxon>
        <taxon>Pseudomonadati</taxon>
        <taxon>Pseudomonadota</taxon>
        <taxon>Betaproteobacteria</taxon>
        <taxon>Burkholderiales</taxon>
        <taxon>Burkholderiaceae</taxon>
        <taxon>Burkholderia</taxon>
        <taxon>Burkholderia cepacia complex</taxon>
    </lineage>
</organism>
<dbReference type="InterPro" id="IPR038706">
    <property type="entry name" value="Type_VI_SciN-like_sf"/>
</dbReference>
<dbReference type="PANTHER" id="PTHR37625:SF4">
    <property type="entry name" value="OUTER MEMBRANE LIPOPROTEIN"/>
    <property type="match status" value="1"/>
</dbReference>
<dbReference type="InterPro" id="IPR017734">
    <property type="entry name" value="T6SS_SciN"/>
</dbReference>
<keyword evidence="1" id="KW-0732">Signal</keyword>
<dbReference type="RefSeq" id="WP_059509042.1">
    <property type="nucleotide sequence ID" value="NZ_LOYB01000020.1"/>
</dbReference>
<dbReference type="Proteomes" id="UP000063236">
    <property type="component" value="Unassembled WGS sequence"/>
</dbReference>
<accession>A0AAW3PL54</accession>
<dbReference type="PANTHER" id="PTHR37625">
    <property type="entry name" value="OUTER MEMBRANE LIPOPROTEIN-RELATED"/>
    <property type="match status" value="1"/>
</dbReference>
<dbReference type="Gene3D" id="2.60.40.4150">
    <property type="entry name" value="Type VI secretion system, lipoprotein SciN"/>
    <property type="match status" value="1"/>
</dbReference>